<organism evidence="2 3">
    <name type="scientific">Sulfitobacter sediminilitoris</name>
    <dbReference type="NCBI Taxonomy" id="2698830"/>
    <lineage>
        <taxon>Bacteria</taxon>
        <taxon>Pseudomonadati</taxon>
        <taxon>Pseudomonadota</taxon>
        <taxon>Alphaproteobacteria</taxon>
        <taxon>Rhodobacterales</taxon>
        <taxon>Roseobacteraceae</taxon>
        <taxon>Sulfitobacter</taxon>
    </lineage>
</organism>
<dbReference type="RefSeq" id="WP_164356257.1">
    <property type="nucleotide sequence ID" value="NZ_JAABNT010000033.1"/>
</dbReference>
<evidence type="ECO:0000313" key="2">
    <source>
        <dbReference type="EMBL" id="NEK25037.1"/>
    </source>
</evidence>
<comment type="caution">
    <text evidence="2">The sequence shown here is derived from an EMBL/GenBank/DDBJ whole genome shotgun (WGS) entry which is preliminary data.</text>
</comment>
<feature type="compositionally biased region" description="Basic and acidic residues" evidence="1">
    <location>
        <begin position="71"/>
        <end position="88"/>
    </location>
</feature>
<gene>
    <name evidence="2" type="ORF">GV827_21970</name>
</gene>
<keyword evidence="3" id="KW-1185">Reference proteome</keyword>
<name>A0A6P0CGI2_9RHOB</name>
<dbReference type="EMBL" id="JAABNT010000033">
    <property type="protein sequence ID" value="NEK25037.1"/>
    <property type="molecule type" value="Genomic_DNA"/>
</dbReference>
<accession>A0A6P0CGI2</accession>
<protein>
    <submittedName>
        <fullName evidence="2">Uncharacterized protein</fullName>
    </submittedName>
</protein>
<dbReference type="AlphaFoldDB" id="A0A6P0CGI2"/>
<reference evidence="2 3" key="1">
    <citation type="submission" date="2020-01" db="EMBL/GenBank/DDBJ databases">
        <title>Sulfitobacter sediminilitoris sp. nov., isolated from a tidal flat.</title>
        <authorList>
            <person name="Park S."/>
            <person name="Yoon J.-H."/>
        </authorList>
    </citation>
    <scope>NUCLEOTIDE SEQUENCE [LARGE SCALE GENOMIC DNA]</scope>
    <source>
        <strain evidence="2 3">JBTF-M27</strain>
    </source>
</reference>
<evidence type="ECO:0000313" key="3">
    <source>
        <dbReference type="Proteomes" id="UP000468591"/>
    </source>
</evidence>
<sequence>MARTLLVAPQRSTDINQNLEDYRVETGATVSTNTLLNEFSGAPDLVVERILKVRAILACWDTMIPEPGGNHSDDKRPAVMHDTGKKSDAGGITGSRRWRDRCMQPVDLRFVQAATGKNNRVLTIAFTKDRPNGFRQRAHIATIEPNAMQSDSVRTQKVLLGFRDAQPFKKNKALIRPYGHEKIPAFRQLADEKFKDGRQGIPASR</sequence>
<evidence type="ECO:0000256" key="1">
    <source>
        <dbReference type="SAM" id="MobiDB-lite"/>
    </source>
</evidence>
<proteinExistence type="predicted"/>
<feature type="region of interest" description="Disordered" evidence="1">
    <location>
        <begin position="66"/>
        <end position="96"/>
    </location>
</feature>
<dbReference type="Proteomes" id="UP000468591">
    <property type="component" value="Unassembled WGS sequence"/>
</dbReference>